<keyword evidence="1" id="KW-0004">4Fe-4S</keyword>
<evidence type="ECO:0000313" key="7">
    <source>
        <dbReference type="Proteomes" id="UP000001052"/>
    </source>
</evidence>
<protein>
    <submittedName>
        <fullName evidence="6">Fe-S cluster domain protein</fullName>
    </submittedName>
</protein>
<reference evidence="7" key="1">
    <citation type="submission" date="2009-09" db="EMBL/GenBank/DDBJ databases">
        <title>The complete chromosome of Desulfohalobium retbaense DSM 5692.</title>
        <authorList>
            <consortium name="US DOE Joint Genome Institute (JGI-PGF)"/>
            <person name="Lucas S."/>
            <person name="Copeland A."/>
            <person name="Lapidus A."/>
            <person name="Glavina del Rio T."/>
            <person name="Dalin E."/>
            <person name="Tice H."/>
            <person name="Bruce D."/>
            <person name="Goodwin L."/>
            <person name="Pitluck S."/>
            <person name="Kyrpides N."/>
            <person name="Mavromatis K."/>
            <person name="Ivanova N."/>
            <person name="Mikhailova N."/>
            <person name="Munk A.C."/>
            <person name="Brettin T."/>
            <person name="Detter J.C."/>
            <person name="Han C."/>
            <person name="Tapia R."/>
            <person name="Larimer F."/>
            <person name="Land M."/>
            <person name="Hauser L."/>
            <person name="Markowitz V."/>
            <person name="Cheng J.-F."/>
            <person name="Hugenholtz P."/>
            <person name="Woyke T."/>
            <person name="Wu D."/>
            <person name="Spring S."/>
            <person name="Klenk H.-P."/>
            <person name="Eisen J.A."/>
        </authorList>
    </citation>
    <scope>NUCLEOTIDE SEQUENCE [LARGE SCALE GENOMIC DNA]</scope>
    <source>
        <strain evidence="7">DSM 5692</strain>
    </source>
</reference>
<dbReference type="AlphaFoldDB" id="C8WZ39"/>
<dbReference type="STRING" id="485915.Dret_0012"/>
<sequence>MQAAVALVGYKKSGKTSLAVALAREFQSRGFSVAAAKCAHTPLDKTQTDTGQLHEVCDVVAGLGPAETTVSWSSRHYLADLLPLLQADVLLVEGCKDQKWLPRILLSSPEQPADAALEPELALGCWGTPHFTGMPVFTEVPELAQHVLEHGFLLPGLDCGACGREDCAGLTRDIVAGKVTPAACQARKADLSVKVNGQELGLNPFVRDIIGGSIRGMLSQLKGYAPGTIDITMEA</sequence>
<dbReference type="KEGG" id="drt:Dret_0012"/>
<dbReference type="HOGENOM" id="CLU_068199_0_0_7"/>
<dbReference type="EMBL" id="CP001734">
    <property type="protein sequence ID" value="ACV67314.1"/>
    <property type="molecule type" value="Genomic_DNA"/>
</dbReference>
<keyword evidence="4" id="KW-0411">Iron-sulfur</keyword>
<dbReference type="OrthoDB" id="9789936at2"/>
<dbReference type="SUPFAM" id="SSF52540">
    <property type="entry name" value="P-loop containing nucleoside triphosphate hydrolases"/>
    <property type="match status" value="1"/>
</dbReference>
<dbReference type="InterPro" id="IPR052539">
    <property type="entry name" value="MGD_biosynthesis_adapter"/>
</dbReference>
<organism evidence="6 7">
    <name type="scientific">Desulfohalobium retbaense (strain ATCC 49708 / DSM 5692 / JCM 16813 / HR100)</name>
    <dbReference type="NCBI Taxonomy" id="485915"/>
    <lineage>
        <taxon>Bacteria</taxon>
        <taxon>Pseudomonadati</taxon>
        <taxon>Thermodesulfobacteriota</taxon>
        <taxon>Desulfovibrionia</taxon>
        <taxon>Desulfovibrionales</taxon>
        <taxon>Desulfohalobiaceae</taxon>
        <taxon>Desulfohalobium</taxon>
    </lineage>
</organism>
<evidence type="ECO:0000256" key="3">
    <source>
        <dbReference type="ARBA" id="ARBA00023004"/>
    </source>
</evidence>
<dbReference type="InterPro" id="IPR027417">
    <property type="entry name" value="P-loop_NTPase"/>
</dbReference>
<dbReference type="InterPro" id="IPR007202">
    <property type="entry name" value="4Fe-4S_dom"/>
</dbReference>
<dbReference type="GO" id="GO:0006777">
    <property type="term" value="P:Mo-molybdopterin cofactor biosynthetic process"/>
    <property type="evidence" value="ECO:0007669"/>
    <property type="project" value="InterPro"/>
</dbReference>
<evidence type="ECO:0000256" key="1">
    <source>
        <dbReference type="ARBA" id="ARBA00022485"/>
    </source>
</evidence>
<dbReference type="InterPro" id="IPR004435">
    <property type="entry name" value="MobB_dom"/>
</dbReference>
<name>C8WZ39_DESRD</name>
<reference evidence="6 7" key="2">
    <citation type="journal article" date="2010" name="Stand. Genomic Sci.">
        <title>Complete genome sequence of Desulfohalobium retbaense type strain (HR(100)).</title>
        <authorList>
            <person name="Spring S."/>
            <person name="Nolan M."/>
            <person name="Lapidus A."/>
            <person name="Glavina Del Rio T."/>
            <person name="Copeland A."/>
            <person name="Tice H."/>
            <person name="Cheng J.F."/>
            <person name="Lucas S."/>
            <person name="Land M."/>
            <person name="Chen F."/>
            <person name="Bruce D."/>
            <person name="Goodwin L."/>
            <person name="Pitluck S."/>
            <person name="Ivanova N."/>
            <person name="Mavromatis K."/>
            <person name="Mikhailova N."/>
            <person name="Pati A."/>
            <person name="Chen A."/>
            <person name="Palaniappan K."/>
            <person name="Hauser L."/>
            <person name="Chang Y.J."/>
            <person name="Jeffries C.D."/>
            <person name="Munk C."/>
            <person name="Kiss H."/>
            <person name="Chain P."/>
            <person name="Han C."/>
            <person name="Brettin T."/>
            <person name="Detter J.C."/>
            <person name="Schuler E."/>
            <person name="Goker M."/>
            <person name="Rohde M."/>
            <person name="Bristow J."/>
            <person name="Eisen J.A."/>
            <person name="Markowitz V."/>
            <person name="Hugenholtz P."/>
            <person name="Kyrpides N.C."/>
            <person name="Klenk H.P."/>
        </authorList>
    </citation>
    <scope>NUCLEOTIDE SEQUENCE [LARGE SCALE GENOMIC DNA]</scope>
    <source>
        <strain evidence="6 7">DSM 5692</strain>
    </source>
</reference>
<dbReference type="PROSITE" id="PS51656">
    <property type="entry name" value="4FE4S"/>
    <property type="match status" value="1"/>
</dbReference>
<dbReference type="Pfam" id="PF04060">
    <property type="entry name" value="FeS"/>
    <property type="match status" value="1"/>
</dbReference>
<evidence type="ECO:0000256" key="2">
    <source>
        <dbReference type="ARBA" id="ARBA00022723"/>
    </source>
</evidence>
<proteinExistence type="predicted"/>
<dbReference type="eggNOG" id="COG1763">
    <property type="taxonomic scope" value="Bacteria"/>
</dbReference>
<gene>
    <name evidence="6" type="ordered locus">Dret_0012</name>
</gene>
<dbReference type="GO" id="GO:0005525">
    <property type="term" value="F:GTP binding"/>
    <property type="evidence" value="ECO:0007669"/>
    <property type="project" value="InterPro"/>
</dbReference>
<accession>C8WZ39</accession>
<keyword evidence="3" id="KW-0408">Iron</keyword>
<evidence type="ECO:0000259" key="5">
    <source>
        <dbReference type="PROSITE" id="PS51656"/>
    </source>
</evidence>
<evidence type="ECO:0000256" key="4">
    <source>
        <dbReference type="ARBA" id="ARBA00023014"/>
    </source>
</evidence>
<dbReference type="PANTHER" id="PTHR40072:SF1">
    <property type="entry name" value="MOLYBDOPTERIN-GUANINE DINUCLEOTIDE BIOSYNTHESIS ADAPTER PROTEIN"/>
    <property type="match status" value="1"/>
</dbReference>
<dbReference type="Gene3D" id="3.40.50.300">
    <property type="entry name" value="P-loop containing nucleotide triphosphate hydrolases"/>
    <property type="match status" value="1"/>
</dbReference>
<dbReference type="Gene3D" id="1.10.15.40">
    <property type="entry name" value="Electron transport complex subunit B, putative Fe-S cluster"/>
    <property type="match status" value="1"/>
</dbReference>
<feature type="domain" description="4Fe-4S" evidence="5">
    <location>
        <begin position="142"/>
        <end position="202"/>
    </location>
</feature>
<dbReference type="Proteomes" id="UP000001052">
    <property type="component" value="Chromosome"/>
</dbReference>
<dbReference type="Pfam" id="PF03205">
    <property type="entry name" value="MobB"/>
    <property type="match status" value="1"/>
</dbReference>
<dbReference type="GO" id="GO:0046872">
    <property type="term" value="F:metal ion binding"/>
    <property type="evidence" value="ECO:0007669"/>
    <property type="project" value="UniProtKB-KW"/>
</dbReference>
<dbReference type="PANTHER" id="PTHR40072">
    <property type="entry name" value="MOLYBDOPTERIN-GUANINE DINUCLEOTIDE BIOSYNTHESIS ADAPTER PROTEIN-RELATED"/>
    <property type="match status" value="1"/>
</dbReference>
<keyword evidence="2" id="KW-0479">Metal-binding</keyword>
<evidence type="ECO:0000313" key="6">
    <source>
        <dbReference type="EMBL" id="ACV67314.1"/>
    </source>
</evidence>
<keyword evidence="7" id="KW-1185">Reference proteome</keyword>
<dbReference type="RefSeq" id="WP_012813863.1">
    <property type="nucleotide sequence ID" value="NC_013223.1"/>
</dbReference>
<dbReference type="GO" id="GO:0051539">
    <property type="term" value="F:4 iron, 4 sulfur cluster binding"/>
    <property type="evidence" value="ECO:0007669"/>
    <property type="project" value="UniProtKB-KW"/>
</dbReference>